<evidence type="ECO:0000313" key="2">
    <source>
        <dbReference type="EMBL" id="EJT76763.1"/>
    </source>
</evidence>
<feature type="region of interest" description="Disordered" evidence="1">
    <location>
        <begin position="435"/>
        <end position="534"/>
    </location>
</feature>
<feature type="compositionally biased region" description="Acidic residues" evidence="1">
    <location>
        <begin position="443"/>
        <end position="459"/>
    </location>
</feature>
<proteinExistence type="predicted"/>
<sequence>MCKYKYVFFECGCIAGRIRDETYPPCGLSPSDENQSVDGHASDPLSSASGETESQPICKAPPSSFAIAPPCGGCPAWRREGELEAAVIAGEGKLREASGDGELANRHFAAPAVSSTTSAAAPILPATVDAAIRDNVFAAKEARRDPGSREKPFETEDAEMVEGRAFSLASRVRHEGAVKKRLFMAKGYKAERWEAEFARIGAPLMARIKQQLAGVYSDEKPAQGGAADAAASAKAKRTKGHNCCYPFDKTSTTRITKSGQRSMEQEASGSGREPHTSSPARNAGPHGGSAGRPAEALSEKARGKRPEGRRDAALDDEEKASPPASRQPSSAGPAAPASDGQRKVSPTARWSSSTLVNLLEMAEPSSAPRRRASPSAMPSSILRRRGDPTQAAAPRPGVVAGPGNLARPRPGLHQIDQEQWPGLPVLAETSGNAYIGHYGQASDSDEDDYSDDEDDDENNDGSAPAASSHFARRSPWGSSAYQRRRPRQHVRPVTAFSLSTSEASTRESTTTGWRRDGGGYNDDDGAAAATTRPTTDKQVCAALLHRWEAGCRRFEWAARRAGADVRADAVAARRLDETGESLELFKSEIARFCHLYVDGFLDEGPGIFATPSEWAAREERWLRCRAAPGEDVSAELARRASAVDWAAREWARPECGEARPGGGVGGGRRARFLSVGEWVREQDRVLAAGEHVEVQGRRRQEPRRRQVVRETRNVEEAAAESAEEEEEDPYGCDDDDEIPPAAVAGESSASAARKDKRDCSSADHDTSTKPTVGTTSNSAGPTTGVSIKQGWREAANASRTCY</sequence>
<dbReference type="GeneID" id="20347136"/>
<name>J3NZI0_GAET3</name>
<feature type="compositionally biased region" description="Polar residues" evidence="1">
    <location>
        <begin position="249"/>
        <end position="268"/>
    </location>
</feature>
<keyword evidence="4" id="KW-1185">Reference proteome</keyword>
<feature type="region of interest" description="Disordered" evidence="1">
    <location>
        <begin position="218"/>
        <end position="349"/>
    </location>
</feature>
<feature type="compositionally biased region" description="Basic and acidic residues" evidence="1">
    <location>
        <begin position="297"/>
        <end position="313"/>
    </location>
</feature>
<evidence type="ECO:0000313" key="4">
    <source>
        <dbReference type="Proteomes" id="UP000006039"/>
    </source>
</evidence>
<feature type="region of interest" description="Disordered" evidence="1">
    <location>
        <begin position="362"/>
        <end position="411"/>
    </location>
</feature>
<gene>
    <name evidence="3" type="primary">20347136</name>
    <name evidence="2" type="ORF">GGTG_06678</name>
</gene>
<dbReference type="Proteomes" id="UP000006039">
    <property type="component" value="Unassembled WGS sequence"/>
</dbReference>
<feature type="region of interest" description="Disordered" evidence="1">
    <location>
        <begin position="694"/>
        <end position="802"/>
    </location>
</feature>
<feature type="compositionally biased region" description="Low complexity" evidence="1">
    <location>
        <begin position="491"/>
        <end position="511"/>
    </location>
</feature>
<feature type="compositionally biased region" description="Low complexity" evidence="1">
    <location>
        <begin position="222"/>
        <end position="233"/>
    </location>
</feature>
<feature type="compositionally biased region" description="Polar residues" evidence="1">
    <location>
        <begin position="768"/>
        <end position="786"/>
    </location>
</feature>
<feature type="compositionally biased region" description="Basic and acidic residues" evidence="1">
    <location>
        <begin position="752"/>
        <end position="767"/>
    </location>
</feature>
<dbReference type="EMBL" id="GL385397">
    <property type="protein sequence ID" value="EJT76763.1"/>
    <property type="molecule type" value="Genomic_DNA"/>
</dbReference>
<dbReference type="RefSeq" id="XP_009222763.1">
    <property type="nucleotide sequence ID" value="XM_009224499.1"/>
</dbReference>
<feature type="compositionally biased region" description="Low complexity" evidence="1">
    <location>
        <begin position="391"/>
        <end position="403"/>
    </location>
</feature>
<reference evidence="3" key="5">
    <citation type="submission" date="2018-04" db="UniProtKB">
        <authorList>
            <consortium name="EnsemblFungi"/>
        </authorList>
    </citation>
    <scope>IDENTIFICATION</scope>
    <source>
        <strain evidence="3">R3-111a-1</strain>
    </source>
</reference>
<protein>
    <submittedName>
        <fullName evidence="2 3">Uncharacterized protein</fullName>
    </submittedName>
</protein>
<dbReference type="AlphaFoldDB" id="J3NZI0"/>
<evidence type="ECO:0000256" key="1">
    <source>
        <dbReference type="SAM" id="MobiDB-lite"/>
    </source>
</evidence>
<reference evidence="4" key="1">
    <citation type="submission" date="2010-07" db="EMBL/GenBank/DDBJ databases">
        <title>The genome sequence of Gaeumannomyces graminis var. tritici strain R3-111a-1.</title>
        <authorList>
            <consortium name="The Broad Institute Genome Sequencing Platform"/>
            <person name="Ma L.-J."/>
            <person name="Dead R."/>
            <person name="Young S."/>
            <person name="Zeng Q."/>
            <person name="Koehrsen M."/>
            <person name="Alvarado L."/>
            <person name="Berlin A."/>
            <person name="Chapman S.B."/>
            <person name="Chen Z."/>
            <person name="Freedman E."/>
            <person name="Gellesch M."/>
            <person name="Goldberg J."/>
            <person name="Griggs A."/>
            <person name="Gujja S."/>
            <person name="Heilman E.R."/>
            <person name="Heiman D."/>
            <person name="Hepburn T."/>
            <person name="Howarth C."/>
            <person name="Jen D."/>
            <person name="Larson L."/>
            <person name="Mehta T."/>
            <person name="Neiman D."/>
            <person name="Pearson M."/>
            <person name="Roberts A."/>
            <person name="Saif S."/>
            <person name="Shea T."/>
            <person name="Shenoy N."/>
            <person name="Sisk P."/>
            <person name="Stolte C."/>
            <person name="Sykes S."/>
            <person name="Walk T."/>
            <person name="White J."/>
            <person name="Yandava C."/>
            <person name="Haas B."/>
            <person name="Nusbaum C."/>
            <person name="Birren B."/>
        </authorList>
    </citation>
    <scope>NUCLEOTIDE SEQUENCE [LARGE SCALE GENOMIC DNA]</scope>
    <source>
        <strain evidence="4">R3-111a-1</strain>
    </source>
</reference>
<reference evidence="3" key="4">
    <citation type="journal article" date="2015" name="G3 (Bethesda)">
        <title>Genome sequences of three phytopathogenic species of the Magnaporthaceae family of fungi.</title>
        <authorList>
            <person name="Okagaki L.H."/>
            <person name="Nunes C.C."/>
            <person name="Sailsbery J."/>
            <person name="Clay B."/>
            <person name="Brown D."/>
            <person name="John T."/>
            <person name="Oh Y."/>
            <person name="Young N."/>
            <person name="Fitzgerald M."/>
            <person name="Haas B.J."/>
            <person name="Zeng Q."/>
            <person name="Young S."/>
            <person name="Adiconis X."/>
            <person name="Fan L."/>
            <person name="Levin J.Z."/>
            <person name="Mitchell T.K."/>
            <person name="Okubara P.A."/>
            <person name="Farman M.L."/>
            <person name="Kohn L.M."/>
            <person name="Birren B."/>
            <person name="Ma L.-J."/>
            <person name="Dean R.A."/>
        </authorList>
    </citation>
    <scope>NUCLEOTIDE SEQUENCE</scope>
    <source>
        <strain evidence="3">R3-111a-1</strain>
    </source>
</reference>
<feature type="compositionally biased region" description="Low complexity" evidence="1">
    <location>
        <begin position="741"/>
        <end position="751"/>
    </location>
</feature>
<dbReference type="EnsemblFungi" id="EJT76763">
    <property type="protein sequence ID" value="EJT76763"/>
    <property type="gene ID" value="GGTG_06678"/>
</dbReference>
<feature type="compositionally biased region" description="Polar residues" evidence="1">
    <location>
        <begin position="44"/>
        <end position="55"/>
    </location>
</feature>
<reference evidence="2" key="2">
    <citation type="submission" date="2010-07" db="EMBL/GenBank/DDBJ databases">
        <authorList>
            <consortium name="The Broad Institute Genome Sequencing Platform"/>
            <consortium name="Broad Institute Genome Sequencing Center for Infectious Disease"/>
            <person name="Ma L.-J."/>
            <person name="Dead R."/>
            <person name="Young S."/>
            <person name="Zeng Q."/>
            <person name="Koehrsen M."/>
            <person name="Alvarado L."/>
            <person name="Berlin A."/>
            <person name="Chapman S.B."/>
            <person name="Chen Z."/>
            <person name="Freedman E."/>
            <person name="Gellesch M."/>
            <person name="Goldberg J."/>
            <person name="Griggs A."/>
            <person name="Gujja S."/>
            <person name="Heilman E.R."/>
            <person name="Heiman D."/>
            <person name="Hepburn T."/>
            <person name="Howarth C."/>
            <person name="Jen D."/>
            <person name="Larson L."/>
            <person name="Mehta T."/>
            <person name="Neiman D."/>
            <person name="Pearson M."/>
            <person name="Roberts A."/>
            <person name="Saif S."/>
            <person name="Shea T."/>
            <person name="Shenoy N."/>
            <person name="Sisk P."/>
            <person name="Stolte C."/>
            <person name="Sykes S."/>
            <person name="Walk T."/>
            <person name="White J."/>
            <person name="Yandava C."/>
            <person name="Haas B."/>
            <person name="Nusbaum C."/>
            <person name="Birren B."/>
        </authorList>
    </citation>
    <scope>NUCLEOTIDE SEQUENCE</scope>
    <source>
        <strain evidence="2">R3-111a-1</strain>
    </source>
</reference>
<feature type="compositionally biased region" description="Low complexity" evidence="1">
    <location>
        <begin position="321"/>
        <end position="338"/>
    </location>
</feature>
<accession>J3NZI0</accession>
<organism evidence="2">
    <name type="scientific">Gaeumannomyces tritici (strain R3-111a-1)</name>
    <name type="common">Wheat and barley take-all root rot fungus</name>
    <name type="synonym">Gaeumannomyces graminis var. tritici</name>
    <dbReference type="NCBI Taxonomy" id="644352"/>
    <lineage>
        <taxon>Eukaryota</taxon>
        <taxon>Fungi</taxon>
        <taxon>Dikarya</taxon>
        <taxon>Ascomycota</taxon>
        <taxon>Pezizomycotina</taxon>
        <taxon>Sordariomycetes</taxon>
        <taxon>Sordariomycetidae</taxon>
        <taxon>Magnaporthales</taxon>
        <taxon>Magnaporthaceae</taxon>
        <taxon>Gaeumannomyces</taxon>
    </lineage>
</organism>
<feature type="compositionally biased region" description="Basic and acidic residues" evidence="1">
    <location>
        <begin position="694"/>
        <end position="715"/>
    </location>
</feature>
<evidence type="ECO:0000313" key="3">
    <source>
        <dbReference type="EnsemblFungi" id="EJT76763"/>
    </source>
</evidence>
<dbReference type="VEuPathDB" id="FungiDB:GGTG_06678"/>
<dbReference type="HOGENOM" id="CLU_350907_0_0_1"/>
<feature type="region of interest" description="Disordered" evidence="1">
    <location>
        <begin position="26"/>
        <end position="59"/>
    </location>
</feature>
<reference evidence="2" key="3">
    <citation type="submission" date="2010-09" db="EMBL/GenBank/DDBJ databases">
        <title>Annotation of Gaeumannomyces graminis var. tritici R3-111a-1.</title>
        <authorList>
            <consortium name="The Broad Institute Genome Sequencing Platform"/>
            <person name="Ma L.-J."/>
            <person name="Dead R."/>
            <person name="Young S.K."/>
            <person name="Zeng Q."/>
            <person name="Gargeya S."/>
            <person name="Fitzgerald M."/>
            <person name="Haas B."/>
            <person name="Abouelleil A."/>
            <person name="Alvarado L."/>
            <person name="Arachchi H.M."/>
            <person name="Berlin A."/>
            <person name="Brown A."/>
            <person name="Chapman S.B."/>
            <person name="Chen Z."/>
            <person name="Dunbar C."/>
            <person name="Freedman E."/>
            <person name="Gearin G."/>
            <person name="Gellesch M."/>
            <person name="Goldberg J."/>
            <person name="Griggs A."/>
            <person name="Gujja S."/>
            <person name="Heiman D."/>
            <person name="Howarth C."/>
            <person name="Larson L."/>
            <person name="Lui A."/>
            <person name="MacDonald P.J.P."/>
            <person name="Mehta T."/>
            <person name="Montmayeur A."/>
            <person name="Murphy C."/>
            <person name="Neiman D."/>
            <person name="Pearson M."/>
            <person name="Priest M."/>
            <person name="Roberts A."/>
            <person name="Saif S."/>
            <person name="Shea T."/>
            <person name="Shenoy N."/>
            <person name="Sisk P."/>
            <person name="Stolte C."/>
            <person name="Sykes S."/>
            <person name="Yandava C."/>
            <person name="Wortman J."/>
            <person name="Nusbaum C."/>
            <person name="Birren B."/>
        </authorList>
    </citation>
    <scope>NUCLEOTIDE SEQUENCE</scope>
    <source>
        <strain evidence="2">R3-111a-1</strain>
    </source>
</reference>
<feature type="compositionally biased region" description="Acidic residues" evidence="1">
    <location>
        <begin position="717"/>
        <end position="738"/>
    </location>
</feature>